<dbReference type="Proteomes" id="UP000471521">
    <property type="component" value="Unassembled WGS sequence"/>
</dbReference>
<keyword evidence="1" id="KW-0472">Membrane</keyword>
<proteinExistence type="predicted"/>
<organism evidence="2 3">
    <name type="scientific">Halobacterium bonnevillei</name>
    <dbReference type="NCBI Taxonomy" id="2692200"/>
    <lineage>
        <taxon>Archaea</taxon>
        <taxon>Methanobacteriati</taxon>
        <taxon>Methanobacteriota</taxon>
        <taxon>Stenosarchaea group</taxon>
        <taxon>Halobacteria</taxon>
        <taxon>Halobacteriales</taxon>
        <taxon>Halobacteriaceae</taxon>
        <taxon>Halobacterium</taxon>
    </lineage>
</organism>
<accession>A0A6B0SCP3</accession>
<keyword evidence="1" id="KW-0812">Transmembrane</keyword>
<reference evidence="2 3" key="1">
    <citation type="submission" date="2019-12" db="EMBL/GenBank/DDBJ databases">
        <title>Isolation and characterization of three novel carbon monoxide-oxidizing members of Halobacteria from salione crusts and soils.</title>
        <authorList>
            <person name="Myers M.R."/>
            <person name="King G.M."/>
        </authorList>
    </citation>
    <scope>NUCLEOTIDE SEQUENCE [LARGE SCALE GENOMIC DNA]</scope>
    <source>
        <strain evidence="2 3">PCN9</strain>
    </source>
</reference>
<dbReference type="EMBL" id="WUUU01000001">
    <property type="protein sequence ID" value="MXR19138.1"/>
    <property type="molecule type" value="Genomic_DNA"/>
</dbReference>
<feature type="transmembrane region" description="Helical" evidence="1">
    <location>
        <begin position="21"/>
        <end position="42"/>
    </location>
</feature>
<comment type="caution">
    <text evidence="2">The sequence shown here is derived from an EMBL/GenBank/DDBJ whole genome shotgun (WGS) entry which is preliminary data.</text>
</comment>
<evidence type="ECO:0000313" key="2">
    <source>
        <dbReference type="EMBL" id="MXR19138.1"/>
    </source>
</evidence>
<sequence length="74" mass="8047">MSPVKHLYNRVDTWLRELPPGAYAVFYGAAGGVGVLLVGLLLSQELLVVQALMMALVLFSLELVFGINQPTTED</sequence>
<evidence type="ECO:0000256" key="1">
    <source>
        <dbReference type="SAM" id="Phobius"/>
    </source>
</evidence>
<evidence type="ECO:0000313" key="3">
    <source>
        <dbReference type="Proteomes" id="UP000471521"/>
    </source>
</evidence>
<gene>
    <name evidence="2" type="ORF">GRX66_00440</name>
</gene>
<keyword evidence="3" id="KW-1185">Reference proteome</keyword>
<name>A0A6B0SCP3_9EURY</name>
<keyword evidence="1" id="KW-1133">Transmembrane helix</keyword>
<dbReference type="AlphaFoldDB" id="A0A6B0SCP3"/>
<protein>
    <submittedName>
        <fullName evidence="2">Uncharacterized protein</fullName>
    </submittedName>
</protein>
<dbReference type="RefSeq" id="WP_159524736.1">
    <property type="nucleotide sequence ID" value="NZ_WUUU01000001.1"/>
</dbReference>
<feature type="transmembrane region" description="Helical" evidence="1">
    <location>
        <begin position="48"/>
        <end position="67"/>
    </location>
</feature>